<comment type="caution">
    <text evidence="1">The sequence shown here is derived from an EMBL/GenBank/DDBJ whole genome shotgun (WGS) entry which is preliminary data.</text>
</comment>
<dbReference type="EMBL" id="QUTC01003147">
    <property type="protein sequence ID" value="RHY71421.1"/>
    <property type="molecule type" value="Genomic_DNA"/>
</dbReference>
<dbReference type="Proteomes" id="UP000283543">
    <property type="component" value="Unassembled WGS sequence"/>
</dbReference>
<evidence type="ECO:0000313" key="5">
    <source>
        <dbReference type="EMBL" id="RHY80608.1"/>
    </source>
</evidence>
<name>A0A397ACQ6_APHAT</name>
<evidence type="ECO:0000313" key="6">
    <source>
        <dbReference type="EMBL" id="RHZ05749.1"/>
    </source>
</evidence>
<dbReference type="EMBL" id="QUTE01023335">
    <property type="protein sequence ID" value="RHY80608.1"/>
    <property type="molecule type" value="Genomic_DNA"/>
</dbReference>
<evidence type="ECO:0000313" key="10">
    <source>
        <dbReference type="Proteomes" id="UP000266643"/>
    </source>
</evidence>
<dbReference type="AlphaFoldDB" id="A0A397ACQ6"/>
<protein>
    <submittedName>
        <fullName evidence="1">Uncharacterized protein</fullName>
    </submittedName>
</protein>
<sequence length="176" mass="19354">MLALAAANDCSFADLKQVLGLTEAQCVRLAQLQPAIHNESTRLAIVEKCFAALHVHEWLHFPNTENLVDLFRMPLSDAQLQKFVQWTRVNQGVIQQLKVLYVLRLGMYPCSRRSASLCSTGHADAAVCDAVGSQVINVPLSVFCLYHAQRDNFIGLTKGGGVVLLDLYDLCNAAIV</sequence>
<evidence type="ECO:0000313" key="4">
    <source>
        <dbReference type="EMBL" id="RHY71421.1"/>
    </source>
</evidence>
<dbReference type="Proteomes" id="UP000266196">
    <property type="component" value="Unassembled WGS sequence"/>
</dbReference>
<reference evidence="7 8" key="1">
    <citation type="submission" date="2018-08" db="EMBL/GenBank/DDBJ databases">
        <title>Aphanomyces genome sequencing and annotation.</title>
        <authorList>
            <person name="Minardi D."/>
            <person name="Oidtmann B."/>
            <person name="Van Der Giezen M."/>
            <person name="Studholme D.J."/>
        </authorList>
    </citation>
    <scope>NUCLEOTIDE SEQUENCE [LARGE SCALE GENOMIC DNA]</scope>
    <source>
        <strain evidence="5 8">197901</strain>
        <strain evidence="3 10">D2</strain>
        <strain evidence="6 12">FDL457</strain>
        <strain evidence="4 7">SA</strain>
        <strain evidence="2 11">Si</strain>
        <strain evidence="1 9">Yx</strain>
    </source>
</reference>
<proteinExistence type="predicted"/>
<evidence type="ECO:0000313" key="3">
    <source>
        <dbReference type="EMBL" id="RHY55994.1"/>
    </source>
</evidence>
<gene>
    <name evidence="1" type="ORF">DYB25_007072</name>
    <name evidence="6" type="ORF">DYB26_003278</name>
    <name evidence="3" type="ORF">DYB30_009413</name>
    <name evidence="5" type="ORF">DYB31_005627</name>
    <name evidence="2" type="ORF">DYB34_011920</name>
    <name evidence="4" type="ORF">DYB38_008733</name>
</gene>
<evidence type="ECO:0000313" key="7">
    <source>
        <dbReference type="Proteomes" id="UP000265716"/>
    </source>
</evidence>
<dbReference type="Proteomes" id="UP000266643">
    <property type="component" value="Unassembled WGS sequence"/>
</dbReference>
<dbReference type="Proteomes" id="UP000286510">
    <property type="component" value="Unassembled WGS sequence"/>
</dbReference>
<accession>A0A397ACQ6</accession>
<dbReference type="EMBL" id="QUTD01006332">
    <property type="protein sequence ID" value="RHY55994.1"/>
    <property type="molecule type" value="Genomic_DNA"/>
</dbReference>
<evidence type="ECO:0000313" key="12">
    <source>
        <dbReference type="Proteomes" id="UP000286510"/>
    </source>
</evidence>
<dbReference type="EMBL" id="QUTA01008489">
    <property type="protein sequence ID" value="RHY03529.1"/>
    <property type="molecule type" value="Genomic_DNA"/>
</dbReference>
<dbReference type="Proteomes" id="UP000265716">
    <property type="component" value="Unassembled WGS sequence"/>
</dbReference>
<dbReference type="VEuPathDB" id="FungiDB:H257_04217"/>
<dbReference type="Proteomes" id="UP000266239">
    <property type="component" value="Unassembled WGS sequence"/>
</dbReference>
<evidence type="ECO:0000313" key="11">
    <source>
        <dbReference type="Proteomes" id="UP000283543"/>
    </source>
</evidence>
<organism evidence="1 9">
    <name type="scientific">Aphanomyces astaci</name>
    <name type="common">Crayfish plague agent</name>
    <dbReference type="NCBI Taxonomy" id="112090"/>
    <lineage>
        <taxon>Eukaryota</taxon>
        <taxon>Sar</taxon>
        <taxon>Stramenopiles</taxon>
        <taxon>Oomycota</taxon>
        <taxon>Saprolegniomycetes</taxon>
        <taxon>Saprolegniales</taxon>
        <taxon>Verrucalvaceae</taxon>
        <taxon>Aphanomyces</taxon>
    </lineage>
</organism>
<evidence type="ECO:0000313" key="9">
    <source>
        <dbReference type="Proteomes" id="UP000266239"/>
    </source>
</evidence>
<evidence type="ECO:0000313" key="2">
    <source>
        <dbReference type="EMBL" id="RHY48312.1"/>
    </source>
</evidence>
<dbReference type="EMBL" id="QUTB01006859">
    <property type="protein sequence ID" value="RHY48312.1"/>
    <property type="molecule type" value="Genomic_DNA"/>
</dbReference>
<evidence type="ECO:0000313" key="1">
    <source>
        <dbReference type="EMBL" id="RHY03529.1"/>
    </source>
</evidence>
<evidence type="ECO:0000313" key="8">
    <source>
        <dbReference type="Proteomes" id="UP000266196"/>
    </source>
</evidence>
<dbReference type="EMBL" id="QUTF01016843">
    <property type="protein sequence ID" value="RHZ05749.1"/>
    <property type="molecule type" value="Genomic_DNA"/>
</dbReference>